<keyword evidence="2" id="KW-1185">Reference proteome</keyword>
<dbReference type="STRING" id="610130.Closa_4239"/>
<dbReference type="Proteomes" id="UP000001662">
    <property type="component" value="Chromosome"/>
</dbReference>
<dbReference type="HOGENOM" id="CLU_105774_0_0_9"/>
<dbReference type="OrthoDB" id="1842465at2"/>
<gene>
    <name evidence="1" type="ordered locus">Closa_4239</name>
</gene>
<dbReference type="EMBL" id="CP002109">
    <property type="protein sequence ID" value="ADL06740.1"/>
    <property type="molecule type" value="Genomic_DNA"/>
</dbReference>
<organism evidence="1 2">
    <name type="scientific">Lacrimispora saccharolytica (strain ATCC 35040 / DSM 2544 / NRCC 2533 / WM1)</name>
    <name type="common">Clostridium saccharolyticum</name>
    <dbReference type="NCBI Taxonomy" id="610130"/>
    <lineage>
        <taxon>Bacteria</taxon>
        <taxon>Bacillati</taxon>
        <taxon>Bacillota</taxon>
        <taxon>Clostridia</taxon>
        <taxon>Lachnospirales</taxon>
        <taxon>Lachnospiraceae</taxon>
        <taxon>Lacrimispora</taxon>
    </lineage>
</organism>
<dbReference type="RefSeq" id="WP_013274792.1">
    <property type="nucleotide sequence ID" value="NC_014376.1"/>
</dbReference>
<dbReference type="PaxDb" id="610130-Closa_4239"/>
<dbReference type="AlphaFoldDB" id="D9R3L9"/>
<protein>
    <submittedName>
        <fullName evidence="1">Uncharacterized protein</fullName>
    </submittedName>
</protein>
<accession>D9R3L9</accession>
<evidence type="ECO:0000313" key="1">
    <source>
        <dbReference type="EMBL" id="ADL06740.1"/>
    </source>
</evidence>
<dbReference type="eggNOG" id="ENOG5030EZS">
    <property type="taxonomic scope" value="Bacteria"/>
</dbReference>
<reference evidence="1" key="1">
    <citation type="submission" date="2010-07" db="EMBL/GenBank/DDBJ databases">
        <title>Complete sequence of Clostridium saccharolyticum WM1.</title>
        <authorList>
            <consortium name="US DOE Joint Genome Institute"/>
            <person name="Lucas S."/>
            <person name="Copeland A."/>
            <person name="Lapidus A."/>
            <person name="Cheng J.-F."/>
            <person name="Bruce D."/>
            <person name="Goodwin L."/>
            <person name="Pitluck S."/>
            <person name="Chertkov O."/>
            <person name="Detter J.C."/>
            <person name="Han C."/>
            <person name="Tapia R."/>
            <person name="Land M."/>
            <person name="Hauser L."/>
            <person name="Chang Y.-J."/>
            <person name="Jeffries C."/>
            <person name="Kyrpides N."/>
            <person name="Ivanova N."/>
            <person name="Mikhailova N."/>
            <person name="Mouttaki H."/>
            <person name="Lin L."/>
            <person name="Zhou J."/>
            <person name="Hemme C.L."/>
            <person name="Woyke T."/>
        </authorList>
    </citation>
    <scope>NUCLEOTIDE SEQUENCE [LARGE SCALE GENOMIC DNA]</scope>
    <source>
        <strain evidence="1">WM1</strain>
    </source>
</reference>
<name>D9R3L9_LACSW</name>
<evidence type="ECO:0000313" key="2">
    <source>
        <dbReference type="Proteomes" id="UP000001662"/>
    </source>
</evidence>
<dbReference type="KEGG" id="csh:Closa_4239"/>
<sequence length="193" mass="22180">MNKISMPFPGRELADEELSRDICYGKIPECDRPVITENAWMKGIRAAELVFKRYRGEKNFMRIVKESGLTCETVDTDYVMGNQRYFSDYLTGQKLIHLYMKSISLWAEENGMETDEAVNLILSHEYYHFLEWSELGLTSKDYQVPIVRLGRLKIGRTGIRALSEIGAHGFACRYHQLAAASQEHHPALNNGQE</sequence>
<proteinExistence type="predicted"/>